<protein>
    <submittedName>
        <fullName evidence="1">Uncharacterized protein</fullName>
    </submittedName>
</protein>
<reference evidence="2" key="1">
    <citation type="journal article" date="2021" name="BMC Genomics">
        <title>Chromosome-level genome assembly and manually-curated proteome of model necrotroph Parastagonospora nodorum Sn15 reveals a genome-wide trove of candidate effector homologs, and redundancy of virulence-related functions within an accessory chromosome.</title>
        <authorList>
            <person name="Bertazzoni S."/>
            <person name="Jones D.A.B."/>
            <person name="Phan H.T."/>
            <person name="Tan K.-C."/>
            <person name="Hane J.K."/>
        </authorList>
    </citation>
    <scope>NUCLEOTIDE SEQUENCE [LARGE SCALE GENOMIC DNA]</scope>
    <source>
        <strain evidence="2">SN15 / ATCC MYA-4574 / FGSC 10173)</strain>
    </source>
</reference>
<organism evidence="1 2">
    <name type="scientific">Phaeosphaeria nodorum (strain SN15 / ATCC MYA-4574 / FGSC 10173)</name>
    <name type="common">Glume blotch fungus</name>
    <name type="synonym">Parastagonospora nodorum</name>
    <dbReference type="NCBI Taxonomy" id="321614"/>
    <lineage>
        <taxon>Eukaryota</taxon>
        <taxon>Fungi</taxon>
        <taxon>Dikarya</taxon>
        <taxon>Ascomycota</taxon>
        <taxon>Pezizomycotina</taxon>
        <taxon>Dothideomycetes</taxon>
        <taxon>Pleosporomycetidae</taxon>
        <taxon>Pleosporales</taxon>
        <taxon>Pleosporineae</taxon>
        <taxon>Phaeosphaeriaceae</taxon>
        <taxon>Parastagonospora</taxon>
    </lineage>
</organism>
<dbReference type="Proteomes" id="UP000663193">
    <property type="component" value="Chromosome 4"/>
</dbReference>
<name>A0A7U2HXK3_PHANO</name>
<dbReference type="VEuPathDB" id="FungiDB:JI435_305430"/>
<dbReference type="AlphaFoldDB" id="A0A7U2HXK3"/>
<proteinExistence type="predicted"/>
<gene>
    <name evidence="1" type="ORF">JI435_305430</name>
</gene>
<accession>A0A7U2HXK3</accession>
<dbReference type="EMBL" id="CP069026">
    <property type="protein sequence ID" value="QRC94378.1"/>
    <property type="molecule type" value="Genomic_DNA"/>
</dbReference>
<sequence>MPCCASTGGSQSGRWMRWYQDARLAARRGTILVSSVRLVLVVIGRSPALFAVDKTNPREAKFVLRSTSVHVIHKVLKKLCFELNGLLCILTSKGRHTSPVLSKSFPVIFSQLCFLCLIIVRQQLVQLRFTSQPQG</sequence>
<evidence type="ECO:0000313" key="1">
    <source>
        <dbReference type="EMBL" id="QRC94378.1"/>
    </source>
</evidence>
<keyword evidence="2" id="KW-1185">Reference proteome</keyword>
<evidence type="ECO:0000313" key="2">
    <source>
        <dbReference type="Proteomes" id="UP000663193"/>
    </source>
</evidence>